<feature type="transmembrane region" description="Helical" evidence="10">
    <location>
        <begin position="12"/>
        <end position="29"/>
    </location>
</feature>
<dbReference type="OMA" id="HILPDRW"/>
<keyword evidence="9 10" id="KW-0472">Membrane</keyword>
<keyword evidence="7 10" id="KW-1133">Transmembrane helix</keyword>
<comment type="subcellular location">
    <subcellularLocation>
        <location evidence="1 10">Golgi apparatus membrane</location>
        <topology evidence="1 10">Single-pass type II membrane protein</topology>
    </subcellularLocation>
</comment>
<sequence length="369" mass="42214">MIKPGSLKRLLLLPSIAFILTVFVLYLNLNTTPPICHPLDFYKQKGSFMDDLPSKRELIKFVLTPWKVEKTITNGICGYKPTEVRWSMVIVVKSSAGHFDRRDVIRDTWGGIRAIDQVIIELVFVIDTTKDDVINKKVDGESFLHGDILLMPYTDTTSPITMKTLAGMQWASHILPDRWFYSSADDDIALNMPDLVSFLDSLLPHYRVQSRHNKFDWFGDLPIVCVYSYQDCDIPARSLESKWMVPHSKYGVEQWPVYCRGGFYTTTSKMAARLFDVSRSTELLALDDVWITGLLRSKLKMGNSNIIPAPFSQLTNAELVKPSKEIHEKLIVRHMWGDIPEVKQNVVSDIRKSAEEWKSKLELQDVCAP</sequence>
<evidence type="ECO:0000256" key="5">
    <source>
        <dbReference type="ARBA" id="ARBA00022692"/>
    </source>
</evidence>
<name>H2Z2A9_CIOSA</name>
<evidence type="ECO:0000256" key="4">
    <source>
        <dbReference type="ARBA" id="ARBA00022679"/>
    </source>
</evidence>
<evidence type="ECO:0000256" key="8">
    <source>
        <dbReference type="ARBA" id="ARBA00023034"/>
    </source>
</evidence>
<proteinExistence type="inferred from homology"/>
<evidence type="ECO:0000313" key="12">
    <source>
        <dbReference type="Proteomes" id="UP000007875"/>
    </source>
</evidence>
<evidence type="ECO:0000256" key="9">
    <source>
        <dbReference type="ARBA" id="ARBA00023136"/>
    </source>
</evidence>
<evidence type="ECO:0000256" key="6">
    <source>
        <dbReference type="ARBA" id="ARBA00022968"/>
    </source>
</evidence>
<dbReference type="GO" id="GO:0006493">
    <property type="term" value="P:protein O-linked glycosylation"/>
    <property type="evidence" value="ECO:0007669"/>
    <property type="project" value="TreeGrafter"/>
</dbReference>
<dbReference type="HOGENOM" id="CLU_749963_0_0_1"/>
<dbReference type="GO" id="GO:0016758">
    <property type="term" value="F:hexosyltransferase activity"/>
    <property type="evidence" value="ECO:0007669"/>
    <property type="project" value="InterPro"/>
</dbReference>
<reference evidence="12" key="1">
    <citation type="submission" date="2003-08" db="EMBL/GenBank/DDBJ databases">
        <authorList>
            <person name="Birren B."/>
            <person name="Nusbaum C."/>
            <person name="Abebe A."/>
            <person name="Abouelleil A."/>
            <person name="Adekoya E."/>
            <person name="Ait-zahra M."/>
            <person name="Allen N."/>
            <person name="Allen T."/>
            <person name="An P."/>
            <person name="Anderson M."/>
            <person name="Anderson S."/>
            <person name="Arachchi H."/>
            <person name="Armbruster J."/>
            <person name="Bachantsang P."/>
            <person name="Baldwin J."/>
            <person name="Barry A."/>
            <person name="Bayul T."/>
            <person name="Blitshsteyn B."/>
            <person name="Bloom T."/>
            <person name="Blye J."/>
            <person name="Boguslavskiy L."/>
            <person name="Borowsky M."/>
            <person name="Boukhgalter B."/>
            <person name="Brunache A."/>
            <person name="Butler J."/>
            <person name="Calixte N."/>
            <person name="Calvo S."/>
            <person name="Camarata J."/>
            <person name="Campo K."/>
            <person name="Chang J."/>
            <person name="Cheshatsang Y."/>
            <person name="Citroen M."/>
            <person name="Collymore A."/>
            <person name="Considine T."/>
            <person name="Cook A."/>
            <person name="Cooke P."/>
            <person name="Corum B."/>
            <person name="Cuomo C."/>
            <person name="David R."/>
            <person name="Dawoe T."/>
            <person name="Degray S."/>
            <person name="Dodge S."/>
            <person name="Dooley K."/>
            <person name="Dorje P."/>
            <person name="Dorjee K."/>
            <person name="Dorris L."/>
            <person name="Duffey N."/>
            <person name="Dupes A."/>
            <person name="Elkins T."/>
            <person name="Engels R."/>
            <person name="Erickson J."/>
            <person name="Farina A."/>
            <person name="Faro S."/>
            <person name="Ferreira P."/>
            <person name="Fischer H."/>
            <person name="Fitzgerald M."/>
            <person name="Foley K."/>
            <person name="Gage D."/>
            <person name="Galagan J."/>
            <person name="Gearin G."/>
            <person name="Gnerre S."/>
            <person name="Gnirke A."/>
            <person name="Goyette A."/>
            <person name="Graham J."/>
            <person name="Grandbois E."/>
            <person name="Gyaltsen K."/>
            <person name="Hafez N."/>
            <person name="Hagopian D."/>
            <person name="Hagos B."/>
            <person name="Hall J."/>
            <person name="Hatcher B."/>
            <person name="Heller A."/>
            <person name="Higgins H."/>
            <person name="Honan T."/>
            <person name="Horn A."/>
            <person name="Houde N."/>
            <person name="Hughes L."/>
            <person name="Hulme W."/>
            <person name="Husby E."/>
            <person name="Iliev I."/>
            <person name="Jaffe D."/>
            <person name="Jones C."/>
            <person name="Kamal M."/>
            <person name="Kamat A."/>
            <person name="Kamvysselis M."/>
            <person name="Karlsson E."/>
            <person name="Kells C."/>
            <person name="Kieu A."/>
            <person name="Kisner P."/>
            <person name="Kodira C."/>
            <person name="Kulbokas E."/>
            <person name="Labutti K."/>
            <person name="Lama D."/>
            <person name="Landers T."/>
            <person name="Leger J."/>
            <person name="Levine S."/>
            <person name="Lewis D."/>
            <person name="Lewis T."/>
            <person name="Lindblad-toh K."/>
            <person name="Liu X."/>
            <person name="Lokyitsang T."/>
            <person name="Lokyitsang Y."/>
            <person name="Lucien O."/>
            <person name="Lui A."/>
            <person name="Ma L.J."/>
            <person name="Mabbitt R."/>
            <person name="Macdonald J."/>
            <person name="Maclean C."/>
            <person name="Major J."/>
            <person name="Manning J."/>
            <person name="Marabella R."/>
            <person name="Maru K."/>
            <person name="Matthews C."/>
            <person name="Mauceli E."/>
            <person name="Mccarthy M."/>
            <person name="Mcdonough S."/>
            <person name="Mcghee T."/>
            <person name="Meldrim J."/>
            <person name="Meneus L."/>
            <person name="Mesirov J."/>
            <person name="Mihalev A."/>
            <person name="Mihova T."/>
            <person name="Mikkelsen T."/>
            <person name="Mlenga V."/>
            <person name="Moru K."/>
            <person name="Mozes J."/>
            <person name="Mulrain L."/>
            <person name="Munson G."/>
            <person name="Naylor J."/>
            <person name="Newes C."/>
            <person name="Nguyen C."/>
            <person name="Nguyen N."/>
            <person name="Nguyen T."/>
            <person name="Nicol R."/>
            <person name="Nielsen C."/>
            <person name="Nizzari M."/>
            <person name="Norbu C."/>
            <person name="Norbu N."/>
            <person name="O'donnell P."/>
            <person name="Okoawo O."/>
            <person name="O'leary S."/>
            <person name="Omotosho B."/>
            <person name="O'neill K."/>
            <person name="Osman S."/>
            <person name="Parker S."/>
            <person name="Perrin D."/>
            <person name="Phunkhang P."/>
            <person name="Piqani B."/>
            <person name="Purcell S."/>
            <person name="Rachupka T."/>
            <person name="Ramasamy U."/>
            <person name="Rameau R."/>
            <person name="Ray V."/>
            <person name="Raymond C."/>
            <person name="Retta R."/>
            <person name="Richardson S."/>
            <person name="Rise C."/>
            <person name="Rodriguez J."/>
            <person name="Rogers J."/>
            <person name="Rogov P."/>
            <person name="Rutman M."/>
            <person name="Schupbach R."/>
            <person name="Seaman C."/>
            <person name="Settipalli S."/>
            <person name="Sharpe T."/>
            <person name="Sheridan J."/>
            <person name="Sherpa N."/>
            <person name="Shi J."/>
            <person name="Smirnov S."/>
            <person name="Smith C."/>
            <person name="Sougnez C."/>
            <person name="Spencer B."/>
            <person name="Stalker J."/>
            <person name="Stange-thomann N."/>
            <person name="Stavropoulos S."/>
            <person name="Stetson K."/>
            <person name="Stone C."/>
            <person name="Stone S."/>
            <person name="Stubbs M."/>
            <person name="Talamas J."/>
            <person name="Tchuinga P."/>
            <person name="Tenzing P."/>
            <person name="Tesfaye S."/>
            <person name="Theodore J."/>
            <person name="Thoulutsang Y."/>
            <person name="Topham K."/>
            <person name="Towey S."/>
            <person name="Tsamla T."/>
            <person name="Tsomo N."/>
            <person name="Vallee D."/>
            <person name="Vassiliev H."/>
            <person name="Venkataraman V."/>
            <person name="Vinson J."/>
            <person name="Vo A."/>
            <person name="Wade C."/>
            <person name="Wang S."/>
            <person name="Wangchuk T."/>
            <person name="Wangdi T."/>
            <person name="Whittaker C."/>
            <person name="Wilkinson J."/>
            <person name="Wu Y."/>
            <person name="Wyman D."/>
            <person name="Yadav S."/>
            <person name="Yang S."/>
            <person name="Yang X."/>
            <person name="Yeager S."/>
            <person name="Yee E."/>
            <person name="Young G."/>
            <person name="Zainoun J."/>
            <person name="Zembeck L."/>
            <person name="Zimmer A."/>
            <person name="Zody M."/>
            <person name="Lander E."/>
        </authorList>
    </citation>
    <scope>NUCLEOTIDE SEQUENCE [LARGE SCALE GENOMIC DNA]</scope>
</reference>
<dbReference type="Gene3D" id="3.90.550.50">
    <property type="match status" value="1"/>
</dbReference>
<dbReference type="STRING" id="51511.ENSCSAVP00000011721"/>
<keyword evidence="6 10" id="KW-0735">Signal-anchor</keyword>
<evidence type="ECO:0000256" key="3">
    <source>
        <dbReference type="ARBA" id="ARBA00022676"/>
    </source>
</evidence>
<evidence type="ECO:0000256" key="1">
    <source>
        <dbReference type="ARBA" id="ARBA00004323"/>
    </source>
</evidence>
<keyword evidence="5 10" id="KW-0812">Transmembrane</keyword>
<reference evidence="11" key="3">
    <citation type="submission" date="2025-09" db="UniProtKB">
        <authorList>
            <consortium name="Ensembl"/>
        </authorList>
    </citation>
    <scope>IDENTIFICATION</scope>
</reference>
<dbReference type="eggNOG" id="KOG2287">
    <property type="taxonomic scope" value="Eukaryota"/>
</dbReference>
<keyword evidence="8 10" id="KW-0333">Golgi apparatus</keyword>
<dbReference type="InParanoid" id="H2Z2A9"/>
<evidence type="ECO:0000256" key="7">
    <source>
        <dbReference type="ARBA" id="ARBA00022989"/>
    </source>
</evidence>
<keyword evidence="4" id="KW-0808">Transferase</keyword>
<dbReference type="GeneTree" id="ENSGT00940000163442"/>
<evidence type="ECO:0000256" key="2">
    <source>
        <dbReference type="ARBA" id="ARBA00008661"/>
    </source>
</evidence>
<dbReference type="EC" id="2.4.1.-" evidence="10"/>
<dbReference type="InterPro" id="IPR002659">
    <property type="entry name" value="Glyco_trans_31"/>
</dbReference>
<evidence type="ECO:0000313" key="11">
    <source>
        <dbReference type="Ensembl" id="ENSCSAVP00000011721.1"/>
    </source>
</evidence>
<dbReference type="Proteomes" id="UP000007875">
    <property type="component" value="Unassembled WGS sequence"/>
</dbReference>
<dbReference type="PANTHER" id="PTHR11214:SF283">
    <property type="entry name" value="N-ACETYLLACTOSAMINIDE BETA-1,3-N-ACETYLGLUCOSAMINYLTRANSFERASE 4-LIKE"/>
    <property type="match status" value="1"/>
</dbReference>
<protein>
    <recommendedName>
        <fullName evidence="10">Hexosyltransferase</fullName>
        <ecNumber evidence="10">2.4.1.-</ecNumber>
    </recommendedName>
</protein>
<comment type="similarity">
    <text evidence="2 10">Belongs to the glycosyltransferase 31 family.</text>
</comment>
<dbReference type="PANTHER" id="PTHR11214">
    <property type="entry name" value="BETA-1,3-N-ACETYLGLUCOSAMINYLTRANSFERASE"/>
    <property type="match status" value="1"/>
</dbReference>
<dbReference type="AlphaFoldDB" id="H2Z2A9"/>
<reference evidence="11" key="2">
    <citation type="submission" date="2025-08" db="UniProtKB">
        <authorList>
            <consortium name="Ensembl"/>
        </authorList>
    </citation>
    <scope>IDENTIFICATION</scope>
</reference>
<dbReference type="GO" id="GO:0000139">
    <property type="term" value="C:Golgi membrane"/>
    <property type="evidence" value="ECO:0007669"/>
    <property type="project" value="UniProtKB-SubCell"/>
</dbReference>
<organism evidence="11 12">
    <name type="scientific">Ciona savignyi</name>
    <name type="common">Pacific transparent sea squirt</name>
    <dbReference type="NCBI Taxonomy" id="51511"/>
    <lineage>
        <taxon>Eukaryota</taxon>
        <taxon>Metazoa</taxon>
        <taxon>Chordata</taxon>
        <taxon>Tunicata</taxon>
        <taxon>Ascidiacea</taxon>
        <taxon>Phlebobranchia</taxon>
        <taxon>Cionidae</taxon>
        <taxon>Ciona</taxon>
    </lineage>
</organism>
<dbReference type="Pfam" id="PF01762">
    <property type="entry name" value="Galactosyl_T"/>
    <property type="match status" value="1"/>
</dbReference>
<accession>H2Z2A9</accession>
<evidence type="ECO:0000256" key="10">
    <source>
        <dbReference type="RuleBase" id="RU363063"/>
    </source>
</evidence>
<keyword evidence="12" id="KW-1185">Reference proteome</keyword>
<dbReference type="Ensembl" id="ENSCSAVT00000011858.1">
    <property type="protein sequence ID" value="ENSCSAVP00000011721.1"/>
    <property type="gene ID" value="ENSCSAVG00000006873.1"/>
</dbReference>
<keyword evidence="3 10" id="KW-0328">Glycosyltransferase</keyword>